<proteinExistence type="predicted"/>
<dbReference type="RefSeq" id="WP_145886136.1">
    <property type="nucleotide sequence ID" value="NZ_CP032702.1"/>
</dbReference>
<accession>A0A518X8E9</accession>
<gene>
    <name evidence="1" type="ORF">D8B20_00495</name>
</gene>
<dbReference type="EMBL" id="CP032702">
    <property type="protein sequence ID" value="QDY40487.1"/>
    <property type="molecule type" value="Genomic_DNA"/>
</dbReference>
<keyword evidence="2" id="KW-1185">Reference proteome</keyword>
<reference evidence="1 2" key="1">
    <citation type="submission" date="2018-10" db="EMBL/GenBank/DDBJ databases">
        <title>Genome Sequencing of Pantoea dispersa DSM 32899.</title>
        <authorList>
            <person name="Nawrath M."/>
            <person name="Ottenheim C."/>
            <person name="Wilm A."/>
            <person name="Zimmermann W."/>
            <person name="Wu J.C."/>
        </authorList>
    </citation>
    <scope>NUCLEOTIDE SEQUENCE [LARGE SCALE GENOMIC DNA]</scope>
    <source>
        <strain evidence="1 2">DSM 32899</strain>
    </source>
</reference>
<sequence>MKTENAFSLIASASEDQDDINALSAAFGLKAFRYIDIAREARVNTLLARWPLLREMLDVAEREDECR</sequence>
<evidence type="ECO:0000313" key="1">
    <source>
        <dbReference type="EMBL" id="QDY40487.1"/>
    </source>
</evidence>
<organism evidence="1 2">
    <name type="scientific">Candidatus Pantoea soli</name>
    <dbReference type="NCBI Taxonomy" id="3098669"/>
    <lineage>
        <taxon>Bacteria</taxon>
        <taxon>Pseudomonadati</taxon>
        <taxon>Pseudomonadota</taxon>
        <taxon>Gammaproteobacteria</taxon>
        <taxon>Enterobacterales</taxon>
        <taxon>Erwiniaceae</taxon>
        <taxon>Pantoea</taxon>
    </lineage>
</organism>
<dbReference type="KEGG" id="pdis:D8B20_00495"/>
<evidence type="ECO:0000313" key="2">
    <source>
        <dbReference type="Proteomes" id="UP000319411"/>
    </source>
</evidence>
<evidence type="ECO:0008006" key="3">
    <source>
        <dbReference type="Google" id="ProtNLM"/>
    </source>
</evidence>
<dbReference type="Pfam" id="PF10945">
    <property type="entry name" value="CBP_BcsR"/>
    <property type="match status" value="1"/>
</dbReference>
<dbReference type="AlphaFoldDB" id="A0A518X8E9"/>
<protein>
    <recommendedName>
        <fullName evidence="3">Cellulose biosynthesis protein BcsR</fullName>
    </recommendedName>
</protein>
<dbReference type="Proteomes" id="UP000319411">
    <property type="component" value="Chromosome"/>
</dbReference>
<dbReference type="NCBIfam" id="NF040717">
    <property type="entry name" value="BcsR_only"/>
    <property type="match status" value="1"/>
</dbReference>
<dbReference type="OrthoDB" id="6636615at2"/>
<name>A0A518X8E9_9GAMM</name>
<dbReference type="InterPro" id="IPR024487">
    <property type="entry name" value="CBP_BcsR"/>
</dbReference>